<gene>
    <name evidence="11" type="ORF">P5G62_006595</name>
</gene>
<evidence type="ECO:0000256" key="5">
    <source>
        <dbReference type="ARBA" id="ARBA00023015"/>
    </source>
</evidence>
<dbReference type="RefSeq" id="WP_306075515.1">
    <property type="nucleotide sequence ID" value="NZ_JAROBZ020000001.1"/>
</dbReference>
<feature type="domain" description="HTH araC/xylS-type" evidence="9">
    <location>
        <begin position="417"/>
        <end position="516"/>
    </location>
</feature>
<dbReference type="CDD" id="cd17536">
    <property type="entry name" value="REC_YesN-like"/>
    <property type="match status" value="1"/>
</dbReference>
<dbReference type="SUPFAM" id="SSF52172">
    <property type="entry name" value="CheY-like"/>
    <property type="match status" value="1"/>
</dbReference>
<keyword evidence="2" id="KW-0963">Cytoplasm</keyword>
<organism evidence="11 12">
    <name type="scientific">Neobacillus driksii</name>
    <dbReference type="NCBI Taxonomy" id="3035913"/>
    <lineage>
        <taxon>Bacteria</taxon>
        <taxon>Bacillati</taxon>
        <taxon>Bacillota</taxon>
        <taxon>Bacilli</taxon>
        <taxon>Bacillales</taxon>
        <taxon>Bacillaceae</taxon>
        <taxon>Neobacillus</taxon>
    </lineage>
</organism>
<dbReference type="Pfam" id="PF00072">
    <property type="entry name" value="Response_reg"/>
    <property type="match status" value="1"/>
</dbReference>
<evidence type="ECO:0000256" key="8">
    <source>
        <dbReference type="PROSITE-ProRule" id="PRU00169"/>
    </source>
</evidence>
<keyword evidence="7" id="KW-0804">Transcription</keyword>
<evidence type="ECO:0000256" key="4">
    <source>
        <dbReference type="ARBA" id="ARBA00023012"/>
    </source>
</evidence>
<dbReference type="InterPro" id="IPR051552">
    <property type="entry name" value="HptR"/>
</dbReference>
<dbReference type="EMBL" id="JAROBZ020000001">
    <property type="protein sequence ID" value="MFB3166774.1"/>
    <property type="molecule type" value="Genomic_DNA"/>
</dbReference>
<dbReference type="Proteomes" id="UP001241748">
    <property type="component" value="Unassembled WGS sequence"/>
</dbReference>
<feature type="domain" description="Response regulatory" evidence="10">
    <location>
        <begin position="3"/>
        <end position="120"/>
    </location>
</feature>
<accession>A0ABV4YPK6</accession>
<dbReference type="SMART" id="SM00342">
    <property type="entry name" value="HTH_ARAC"/>
    <property type="match status" value="1"/>
</dbReference>
<evidence type="ECO:0000259" key="9">
    <source>
        <dbReference type="PROSITE" id="PS01124"/>
    </source>
</evidence>
<dbReference type="InterPro" id="IPR018060">
    <property type="entry name" value="HTH_AraC"/>
</dbReference>
<evidence type="ECO:0000313" key="12">
    <source>
        <dbReference type="Proteomes" id="UP001241748"/>
    </source>
</evidence>
<evidence type="ECO:0000256" key="2">
    <source>
        <dbReference type="ARBA" id="ARBA00022490"/>
    </source>
</evidence>
<dbReference type="InterPro" id="IPR009057">
    <property type="entry name" value="Homeodomain-like_sf"/>
</dbReference>
<dbReference type="Gene3D" id="3.40.50.2300">
    <property type="match status" value="1"/>
</dbReference>
<comment type="caution">
    <text evidence="11">The sequence shown here is derived from an EMBL/GenBank/DDBJ whole genome shotgun (WGS) entry which is preliminary data.</text>
</comment>
<keyword evidence="4" id="KW-0902">Two-component regulatory system</keyword>
<keyword evidence="12" id="KW-1185">Reference proteome</keyword>
<keyword evidence="5" id="KW-0805">Transcription regulation</keyword>
<dbReference type="PANTHER" id="PTHR42713:SF3">
    <property type="entry name" value="TRANSCRIPTIONAL REGULATORY PROTEIN HPTR"/>
    <property type="match status" value="1"/>
</dbReference>
<sequence>MIKVLIIDDEPLISKGLSEKIDWLGLGCEICGIASNGYEGKKLIKDLNPDIVVSDIVMPGHTGLELAEYVHQNHKDIIMILLSGYDEFTYAKEAFKYGVFDYLLKPTVVDEVMIVIKNAVNTIDQKRDKEKNYEYLENALQESIPIVEQSLLYEMTIRGIVPKQNINQSINLTPGKGAVITIEMYGDTQNKPTFDSVTNSIKDLLLTKSMEVRFVKHDQQLLVIPSFSLLMPDKVVETRLKDIAENILGYFSFEDRTHVSIGIGGMFTSLNTLHSSYLQSIKALTQSYFVGKGKFHIYSDNSIQRYNNNFSAKLSSFIDKFEEWELEKIKFEIEALFKELKYTFDRQLVLNHSLELLIKLGLVVAKWDKDFTMTVGYEQLERCKTFDQLLEFMTQTCVKVKNHLYETMNKNNIGVVEQAKRIIEQHYANPDLNAQFIAEQLDVSVSYLSRTFKRDTGENLSNFLTEKRIQVAQKLLTTTDLKANEVSIMVGFLDARYFGQVFKKIMRTTPSEYKKCR</sequence>
<dbReference type="InterPro" id="IPR001789">
    <property type="entry name" value="Sig_transdc_resp-reg_receiver"/>
</dbReference>
<dbReference type="PANTHER" id="PTHR42713">
    <property type="entry name" value="HISTIDINE KINASE-RELATED"/>
    <property type="match status" value="1"/>
</dbReference>
<name>A0ABV4YPK6_9BACI</name>
<comment type="subcellular location">
    <subcellularLocation>
        <location evidence="1">Cytoplasm</location>
    </subcellularLocation>
</comment>
<proteinExistence type="predicted"/>
<dbReference type="PROSITE" id="PS01124">
    <property type="entry name" value="HTH_ARAC_FAMILY_2"/>
    <property type="match status" value="1"/>
</dbReference>
<dbReference type="SMART" id="SM00448">
    <property type="entry name" value="REC"/>
    <property type="match status" value="1"/>
</dbReference>
<evidence type="ECO:0000256" key="3">
    <source>
        <dbReference type="ARBA" id="ARBA00022553"/>
    </source>
</evidence>
<dbReference type="Gene3D" id="1.10.10.60">
    <property type="entry name" value="Homeodomain-like"/>
    <property type="match status" value="2"/>
</dbReference>
<protein>
    <submittedName>
        <fullName evidence="11">Response regulator</fullName>
    </submittedName>
</protein>
<dbReference type="SUPFAM" id="SSF46689">
    <property type="entry name" value="Homeodomain-like"/>
    <property type="match status" value="2"/>
</dbReference>
<keyword evidence="3 8" id="KW-0597">Phosphoprotein</keyword>
<evidence type="ECO:0000256" key="7">
    <source>
        <dbReference type="ARBA" id="ARBA00023163"/>
    </source>
</evidence>
<evidence type="ECO:0000259" key="10">
    <source>
        <dbReference type="PROSITE" id="PS50110"/>
    </source>
</evidence>
<keyword evidence="6" id="KW-0238">DNA-binding</keyword>
<dbReference type="InterPro" id="IPR011006">
    <property type="entry name" value="CheY-like_superfamily"/>
</dbReference>
<dbReference type="PROSITE" id="PS50110">
    <property type="entry name" value="RESPONSE_REGULATORY"/>
    <property type="match status" value="1"/>
</dbReference>
<evidence type="ECO:0000256" key="6">
    <source>
        <dbReference type="ARBA" id="ARBA00023125"/>
    </source>
</evidence>
<feature type="modified residue" description="4-aspartylphosphate" evidence="8">
    <location>
        <position position="55"/>
    </location>
</feature>
<reference evidence="11 12" key="1">
    <citation type="submission" date="2024-05" db="EMBL/GenBank/DDBJ databases">
        <authorList>
            <person name="Venkateswaran K."/>
        </authorList>
    </citation>
    <scope>NUCLEOTIDE SEQUENCE [LARGE SCALE GENOMIC DNA]</scope>
    <source>
        <strain evidence="11 12">179-C4-2-HS</strain>
    </source>
</reference>
<dbReference type="Pfam" id="PF12833">
    <property type="entry name" value="HTH_18"/>
    <property type="match status" value="1"/>
</dbReference>
<evidence type="ECO:0000313" key="11">
    <source>
        <dbReference type="EMBL" id="MFB3166774.1"/>
    </source>
</evidence>
<evidence type="ECO:0000256" key="1">
    <source>
        <dbReference type="ARBA" id="ARBA00004496"/>
    </source>
</evidence>